<dbReference type="VEuPathDB" id="GiardiaDB:QR46_4036"/>
<name>V6TSA4_GIAIN</name>
<keyword evidence="1" id="KW-0723">Serine/threonine-protein kinase</keyword>
<reference evidence="2" key="1">
    <citation type="submission" date="2012-02" db="EMBL/GenBank/DDBJ databases">
        <title>Genome sequencing of Giardia lamblia Genotypes A2 and B isolates (DH and GS) and comparative analysis with the genomes of Genotypes A1 and E (WB and Pig).</title>
        <authorList>
            <person name="Adam R."/>
            <person name="Dahlstrom E."/>
            <person name="Martens C."/>
            <person name="Bruno D."/>
            <person name="Barbian K."/>
            <person name="Porcella S.F."/>
            <person name="Nash T."/>
        </authorList>
    </citation>
    <scope>NUCLEOTIDE SEQUENCE</scope>
    <source>
        <strain evidence="2">GS</strain>
    </source>
</reference>
<gene>
    <name evidence="1" type="ORF">GSB_154158</name>
</gene>
<evidence type="ECO:0000313" key="2">
    <source>
        <dbReference type="Proteomes" id="UP000018040"/>
    </source>
</evidence>
<proteinExistence type="predicted"/>
<dbReference type="Proteomes" id="UP000018040">
    <property type="component" value="Unassembled WGS sequence"/>
</dbReference>
<evidence type="ECO:0000313" key="1">
    <source>
        <dbReference type="EMBL" id="ESU41202.1"/>
    </source>
</evidence>
<dbReference type="VEuPathDB" id="GiardiaDB:GL50581_895"/>
<dbReference type="AlphaFoldDB" id="V6TSA4"/>
<keyword evidence="1" id="KW-0418">Kinase</keyword>
<dbReference type="VEuPathDB" id="GiardiaDB:DHA2_152872"/>
<accession>V6TSA4</accession>
<sequence>MEQDQQLLHSVSIDLLHQRAEHCLNIYRAHAEVLFPLSEILLLVITKSNVLRSSAPLWNDSSQGAIVSSHYGLVRVLNEITTYFERMGVCDHMEPLKLPSVEDTSPVTGQFHEVALALHAPCFLYDNLYLPHLSQSRRPTMEPLYKRLLSYIFPTSYYPNSSQFQKDAILEHKKNCLRLILSNIINANLSHEPSHHILVILATVSASSFSAKSTIFLSSTQHNHNPALLIIPGPVPRKEIIVPNLQIVRSAGQIPPVDVREHARALLFTSAEPTLGPFSRRNTIPWQVISPSYTGILLPFMRKETGVHGWTSLTKAVHTYHSPILAKLLRNASHVLSTKRQKVSLQKTQCKPSFSFKPASSRNGLFSTRFSTRRSTSAETRKLRRALNAHHGYLFCCRMSPGEYDAHTPFQTRTPLALLQHSPPYLRVKKQFAPYLAHSSLEPKAYVFTVQLRLPDTFDSTSTMYIAQVSIHFSGARGTILASDSLEPLPIPCTCNLPVGKFLTNKDACTEYGLYNLHTQQIEWQSSGIKRHSDNTTSCVSLSVQYRSQDSSEAVVYPVVEVSIDSSIVPDIVYITDVTL</sequence>
<comment type="caution">
    <text evidence="1">The sequence shown here is derived from an EMBL/GenBank/DDBJ whole genome shotgun (WGS) entry which is preliminary data.</text>
</comment>
<dbReference type="EMBL" id="AHHH01000141">
    <property type="protein sequence ID" value="ESU41202.1"/>
    <property type="molecule type" value="Genomic_DNA"/>
</dbReference>
<protein>
    <submittedName>
        <fullName evidence="1">Serine/threonine protein kinase</fullName>
    </submittedName>
</protein>
<dbReference type="VEuPathDB" id="GiardiaDB:GL50803_0022439"/>
<dbReference type="GO" id="GO:0004674">
    <property type="term" value="F:protein serine/threonine kinase activity"/>
    <property type="evidence" value="ECO:0007669"/>
    <property type="project" value="UniProtKB-KW"/>
</dbReference>
<keyword evidence="1" id="KW-0808">Transferase</keyword>
<organism evidence="1 2">
    <name type="scientific">Giardia intestinalis</name>
    <name type="common">Giardia lamblia</name>
    <dbReference type="NCBI Taxonomy" id="5741"/>
    <lineage>
        <taxon>Eukaryota</taxon>
        <taxon>Metamonada</taxon>
        <taxon>Diplomonadida</taxon>
        <taxon>Hexamitidae</taxon>
        <taxon>Giardiinae</taxon>
        <taxon>Giardia</taxon>
    </lineage>
</organism>
<dbReference type="OrthoDB" id="10258665at2759"/>
<reference evidence="1 2" key="2">
    <citation type="journal article" date="2013" name="Genome Biol. Evol.">
        <title>Genome sequencing of Giardia lamblia genotypes A2 and B isolates (DH and GS) and comparative analysis with the genomes of genotypes A1 and E (WB and Pig).</title>
        <authorList>
            <person name="Adam R.D."/>
            <person name="Dahlstrom E.W."/>
            <person name="Martens C.A."/>
            <person name="Bruno D.P."/>
            <person name="Barbian K.D."/>
            <person name="Ricklefs S.M."/>
            <person name="Hernandez M.M."/>
            <person name="Narla N.P."/>
            <person name="Patel R.B."/>
            <person name="Porcella S.F."/>
            <person name="Nash T.E."/>
        </authorList>
    </citation>
    <scope>NUCLEOTIDE SEQUENCE [LARGE SCALE GENOMIC DNA]</scope>
    <source>
        <strain evidence="1 2">GS</strain>
    </source>
</reference>